<dbReference type="GO" id="GO:0045892">
    <property type="term" value="P:negative regulation of DNA-templated transcription"/>
    <property type="evidence" value="ECO:0007669"/>
    <property type="project" value="UniProtKB-ARBA"/>
</dbReference>
<comment type="caution">
    <text evidence="2">The sequence shown here is derived from an EMBL/GenBank/DDBJ whole genome shotgun (WGS) entry which is preliminary data.</text>
</comment>
<dbReference type="Proteomes" id="UP000028702">
    <property type="component" value="Unassembled WGS sequence"/>
</dbReference>
<evidence type="ECO:0008006" key="4">
    <source>
        <dbReference type="Google" id="ProtNLM"/>
    </source>
</evidence>
<dbReference type="AlphaFoldDB" id="A0A081B6S2"/>
<gene>
    <name evidence="2" type="ORF">M2A_0239</name>
</gene>
<dbReference type="RefSeq" id="WP_045441889.1">
    <property type="nucleotide sequence ID" value="NZ_BBIO01000001.1"/>
</dbReference>
<dbReference type="GO" id="GO:0046872">
    <property type="term" value="F:metal ion binding"/>
    <property type="evidence" value="ECO:0007669"/>
    <property type="project" value="InterPro"/>
</dbReference>
<accession>A0A081B6S2</accession>
<comment type="similarity">
    <text evidence="1">Belongs to the FrmR/RcnR family.</text>
</comment>
<keyword evidence="3" id="KW-1185">Reference proteome</keyword>
<evidence type="ECO:0000256" key="1">
    <source>
        <dbReference type="ARBA" id="ARBA00005260"/>
    </source>
</evidence>
<name>A0A081B6S2_9HYPH</name>
<dbReference type="Gene3D" id="1.20.58.1000">
    <property type="entry name" value="Metal-sensitive repressor, helix protomer"/>
    <property type="match status" value="1"/>
</dbReference>
<evidence type="ECO:0000313" key="2">
    <source>
        <dbReference type="EMBL" id="GAK43740.1"/>
    </source>
</evidence>
<dbReference type="GO" id="GO:0003677">
    <property type="term" value="F:DNA binding"/>
    <property type="evidence" value="ECO:0007669"/>
    <property type="project" value="InterPro"/>
</dbReference>
<dbReference type="InterPro" id="IPR003735">
    <property type="entry name" value="Metal_Tscrpt_repr"/>
</dbReference>
<sequence length="88" mass="10049">MSHANNPDILKRLKRAQGHLASVIRMVEEGRDGLDIAQQMQAVVRALENGKKTMILHHIDHHLTEMTGPLPPEMEEELAKFREIAKYL</sequence>
<dbReference type="eggNOG" id="COG1937">
    <property type="taxonomic scope" value="Bacteria"/>
</dbReference>
<dbReference type="PANTHER" id="PTHR33677">
    <property type="entry name" value="TRANSCRIPTIONAL REPRESSOR FRMR-RELATED"/>
    <property type="match status" value="1"/>
</dbReference>
<dbReference type="STRING" id="1333998.M2A_0239"/>
<dbReference type="EMBL" id="BBIO01000001">
    <property type="protein sequence ID" value="GAK43740.1"/>
    <property type="molecule type" value="Genomic_DNA"/>
</dbReference>
<organism evidence="2 3">
    <name type="scientific">Tepidicaulis marinus</name>
    <dbReference type="NCBI Taxonomy" id="1333998"/>
    <lineage>
        <taxon>Bacteria</taxon>
        <taxon>Pseudomonadati</taxon>
        <taxon>Pseudomonadota</taxon>
        <taxon>Alphaproteobacteria</taxon>
        <taxon>Hyphomicrobiales</taxon>
        <taxon>Parvibaculaceae</taxon>
        <taxon>Tepidicaulis</taxon>
    </lineage>
</organism>
<protein>
    <recommendedName>
        <fullName evidence="4">Metal-sensing transcriptional repressor</fullName>
    </recommendedName>
</protein>
<dbReference type="Pfam" id="PF02583">
    <property type="entry name" value="Trns_repr_metal"/>
    <property type="match status" value="1"/>
</dbReference>
<dbReference type="PANTHER" id="PTHR33677:SF5">
    <property type="entry name" value="TRANSCRIPTIONAL REPRESSOR FRMR"/>
    <property type="match status" value="1"/>
</dbReference>
<proteinExistence type="inferred from homology"/>
<evidence type="ECO:0000313" key="3">
    <source>
        <dbReference type="Proteomes" id="UP000028702"/>
    </source>
</evidence>
<dbReference type="InterPro" id="IPR038390">
    <property type="entry name" value="Metal_Tscrpt_repr_sf"/>
</dbReference>
<reference evidence="2 3" key="1">
    <citation type="submission" date="2014-07" db="EMBL/GenBank/DDBJ databases">
        <title>Tepidicaulis marinum gen. nov., sp. nov., a novel marine bacterium denitrifying nitrate to nitrous oxide strictly under microaerobic conditions.</title>
        <authorList>
            <person name="Takeuchi M."/>
            <person name="Yamagishi T."/>
            <person name="Kamagata Y."/>
            <person name="Oshima K."/>
            <person name="Hattori M."/>
            <person name="Katayama T."/>
            <person name="Hanada S."/>
            <person name="Tamaki H."/>
            <person name="Marumo K."/>
            <person name="Maeda H."/>
            <person name="Nedachi M."/>
            <person name="Iwasaki W."/>
            <person name="Suwa Y."/>
            <person name="Sakata S."/>
        </authorList>
    </citation>
    <scope>NUCLEOTIDE SEQUENCE [LARGE SCALE GENOMIC DNA]</scope>
    <source>
        <strain evidence="2 3">MA2</strain>
    </source>
</reference>